<evidence type="ECO:0000313" key="1">
    <source>
        <dbReference type="EnsemblPlants" id="PGSC0003DMT400085556"/>
    </source>
</evidence>
<dbReference type="Gramene" id="PGSC0003DMT400095585">
    <property type="protein sequence ID" value="PGSC0003DMT400095585"/>
    <property type="gene ID" value="PGSC0003DMG400045156"/>
</dbReference>
<dbReference type="EnsemblPlants" id="PGSC0003DMT400095585">
    <property type="protein sequence ID" value="PGSC0003DMT400095585"/>
    <property type="gene ID" value="PGSC0003DMG400045156"/>
</dbReference>
<dbReference type="Proteomes" id="UP000011115">
    <property type="component" value="Unassembled WGS sequence"/>
</dbReference>
<dbReference type="Gramene" id="PGSC0003DMT400085556">
    <property type="protein sequence ID" value="PGSC0003DMT400085556"/>
    <property type="gene ID" value="PGSC0003DMG400035127"/>
</dbReference>
<dbReference type="HOGENOM" id="CLU_1491536_0_0_1"/>
<dbReference type="AlphaFoldDB" id="M1D9R5"/>
<sequence length="181" mass="20607">MDILSLITSTCLLVISIRGKTCIIFDISDSTVEPLLNGKRKEHFEAKRDNLYGKASLLQLITFSWLNPLFEVGVKKTIDRDEVPDVEFRDSANNLSDSFDENLKYVKEKDGTRNPSKAIYLFGRKKAAINAIFAVISARSSYVGPYLIADFGNFLNKKKFRGLQSGYFLALDFLVQKWLRH</sequence>
<reference evidence="1" key="2">
    <citation type="submission" date="2015-06" db="UniProtKB">
        <authorList>
            <consortium name="EnsemblPlants"/>
        </authorList>
    </citation>
    <scope>IDENTIFICATION</scope>
    <source>
        <strain evidence="1">DM1-3 516 R44</strain>
    </source>
</reference>
<protein>
    <submittedName>
        <fullName evidence="1">Multidrug resistance protein ABC transporter family</fullName>
    </submittedName>
</protein>
<dbReference type="InParanoid" id="M1D9R5"/>
<keyword evidence="2" id="KW-1185">Reference proteome</keyword>
<dbReference type="EnsemblPlants" id="PGSC0003DMT400085556">
    <property type="protein sequence ID" value="PGSC0003DMT400085556"/>
    <property type="gene ID" value="PGSC0003DMG400035127"/>
</dbReference>
<reference evidence="2" key="1">
    <citation type="journal article" date="2011" name="Nature">
        <title>Genome sequence and analysis of the tuber crop potato.</title>
        <authorList>
            <consortium name="The Potato Genome Sequencing Consortium"/>
        </authorList>
    </citation>
    <scope>NUCLEOTIDE SEQUENCE [LARGE SCALE GENOMIC DNA]</scope>
    <source>
        <strain evidence="2">cv. DM1-3 516 R44</strain>
    </source>
</reference>
<dbReference type="OMA" id="CIIFDIS"/>
<name>M1D9R5_SOLTU</name>
<evidence type="ECO:0000313" key="2">
    <source>
        <dbReference type="Proteomes" id="UP000011115"/>
    </source>
</evidence>
<accession>M1D9R5</accession>
<organism evidence="1 2">
    <name type="scientific">Solanum tuberosum</name>
    <name type="common">Potato</name>
    <dbReference type="NCBI Taxonomy" id="4113"/>
    <lineage>
        <taxon>Eukaryota</taxon>
        <taxon>Viridiplantae</taxon>
        <taxon>Streptophyta</taxon>
        <taxon>Embryophyta</taxon>
        <taxon>Tracheophyta</taxon>
        <taxon>Spermatophyta</taxon>
        <taxon>Magnoliopsida</taxon>
        <taxon>eudicotyledons</taxon>
        <taxon>Gunneridae</taxon>
        <taxon>Pentapetalae</taxon>
        <taxon>asterids</taxon>
        <taxon>lamiids</taxon>
        <taxon>Solanales</taxon>
        <taxon>Solanaceae</taxon>
        <taxon>Solanoideae</taxon>
        <taxon>Solaneae</taxon>
        <taxon>Solanum</taxon>
    </lineage>
</organism>
<dbReference type="PaxDb" id="4113-PGSC0003DMT400085556"/>
<proteinExistence type="predicted"/>
<dbReference type="eggNOG" id="KOG0054">
    <property type="taxonomic scope" value="Eukaryota"/>
</dbReference>